<dbReference type="InterPro" id="IPR046633">
    <property type="entry name" value="DUF6745"/>
</dbReference>
<feature type="domain" description="DUF6745" evidence="1">
    <location>
        <begin position="166"/>
        <end position="365"/>
    </location>
</feature>
<keyword evidence="3" id="KW-1185">Reference proteome</keyword>
<name>A0A7S9DB65_9BRAD</name>
<gene>
    <name evidence="2" type="ORF">IC761_15735</name>
</gene>
<sequence length="371" mass="40954">MPIERALTAEQRSALGDFRARWAAIRRATAPADRSAAEEAVRLAYQAAGLASPARIVWCHGPMALAKLAGRISRDDGRNLRARLVDDVHRDVAASVAARISRRMLAAVESAVNPDDPLAAAATEAVTRNVPEKNLSVLGQLRRNGLSWSGLLEALVAPRSFASCTAGPQDLSWLGAFDYVRELLGLRAETEPLRGLMQLATSVGWLQPHEHICWLAERPNLLCGDARDRLHHPSGPALRYPDGWSIWAWRGVEVPRWIIAHKDRITLAAIDAEIDVQVRRCMIEIMTPERYVALGGATRIAEDETGVLWRRNWLAADAWAAVEVVNATPEPDGTRRHFFLQVPANLRTAREAVAWTYGLRAEAYAGLVMRT</sequence>
<proteinExistence type="predicted"/>
<protein>
    <recommendedName>
        <fullName evidence="1">DUF6745 domain-containing protein</fullName>
    </recommendedName>
</protein>
<accession>A0A7S9DB65</accession>
<evidence type="ECO:0000259" key="1">
    <source>
        <dbReference type="Pfam" id="PF20530"/>
    </source>
</evidence>
<dbReference type="AlphaFoldDB" id="A0A7S9DB65"/>
<dbReference type="Pfam" id="PF20530">
    <property type="entry name" value="DUF6745"/>
    <property type="match status" value="1"/>
</dbReference>
<organism evidence="2 3">
    <name type="scientific">Bradyrhizobium commune</name>
    <dbReference type="NCBI Taxonomy" id="83627"/>
    <lineage>
        <taxon>Bacteria</taxon>
        <taxon>Pseudomonadati</taxon>
        <taxon>Pseudomonadota</taxon>
        <taxon>Alphaproteobacteria</taxon>
        <taxon>Hyphomicrobiales</taxon>
        <taxon>Nitrobacteraceae</taxon>
        <taxon>Bradyrhizobium</taxon>
    </lineage>
</organism>
<dbReference type="KEGG" id="bcou:IC761_15735"/>
<dbReference type="EMBL" id="CP061379">
    <property type="protein sequence ID" value="QPF94628.1"/>
    <property type="molecule type" value="Genomic_DNA"/>
</dbReference>
<evidence type="ECO:0000313" key="3">
    <source>
        <dbReference type="Proteomes" id="UP000594621"/>
    </source>
</evidence>
<dbReference type="Proteomes" id="UP000594621">
    <property type="component" value="Chromosome"/>
</dbReference>
<evidence type="ECO:0000313" key="2">
    <source>
        <dbReference type="EMBL" id="QPF94628.1"/>
    </source>
</evidence>
<dbReference type="RefSeq" id="WP_195804103.1">
    <property type="nucleotide sequence ID" value="NZ_CP061379.1"/>
</dbReference>
<reference evidence="2 3" key="1">
    <citation type="submission" date="2020-09" db="EMBL/GenBank/DDBJ databases">
        <title>Complete genomes of bradyrhizobia occurring on native shrubby legumes in Australia.</title>
        <authorList>
            <person name="Lafay B."/>
        </authorList>
    </citation>
    <scope>NUCLEOTIDE SEQUENCE [LARGE SCALE GENOMIC DNA]</scope>
    <source>
        <strain evidence="2 3">BDV5040</strain>
    </source>
</reference>